<evidence type="ECO:0000256" key="1">
    <source>
        <dbReference type="SAM" id="Phobius"/>
    </source>
</evidence>
<proteinExistence type="predicted"/>
<dbReference type="SUPFAM" id="SSF56219">
    <property type="entry name" value="DNase I-like"/>
    <property type="match status" value="1"/>
</dbReference>
<comment type="caution">
    <text evidence="3">The sequence shown here is derived from an EMBL/GenBank/DDBJ whole genome shotgun (WGS) entry which is preliminary data.</text>
</comment>
<dbReference type="OrthoDB" id="635146at2"/>
<evidence type="ECO:0000259" key="2">
    <source>
        <dbReference type="Pfam" id="PF03372"/>
    </source>
</evidence>
<keyword evidence="1" id="KW-1133">Transmembrane helix</keyword>
<feature type="transmembrane region" description="Helical" evidence="1">
    <location>
        <begin position="38"/>
        <end position="57"/>
    </location>
</feature>
<dbReference type="Gene3D" id="3.60.10.10">
    <property type="entry name" value="Endonuclease/exonuclease/phosphatase"/>
    <property type="match status" value="1"/>
</dbReference>
<dbReference type="GO" id="GO:0016020">
    <property type="term" value="C:membrane"/>
    <property type="evidence" value="ECO:0007669"/>
    <property type="project" value="GOC"/>
</dbReference>
<dbReference type="RefSeq" id="WP_110361261.1">
    <property type="nucleotide sequence ID" value="NZ_QFLI01000005.1"/>
</dbReference>
<dbReference type="PANTHER" id="PTHR14859:SF15">
    <property type="entry name" value="ENDONUCLEASE_EXONUCLEASE_PHOSPHATASE DOMAIN-CONTAINING PROTEIN"/>
    <property type="match status" value="1"/>
</dbReference>
<dbReference type="InterPro" id="IPR051916">
    <property type="entry name" value="GPI-anchor_lipid_remodeler"/>
</dbReference>
<feature type="transmembrane region" description="Helical" evidence="1">
    <location>
        <begin position="7"/>
        <end position="26"/>
    </location>
</feature>
<keyword evidence="1" id="KW-0472">Membrane</keyword>
<reference evidence="3 4" key="1">
    <citation type="submission" date="2018-05" db="EMBL/GenBank/DDBJ databases">
        <title>Marinifilum breve JC075T sp. nov., a marine bacterium isolated from Yongle Blue Hole in the South China Sea.</title>
        <authorList>
            <person name="Fu T."/>
        </authorList>
    </citation>
    <scope>NUCLEOTIDE SEQUENCE [LARGE SCALE GENOMIC DNA]</scope>
    <source>
        <strain evidence="3 4">JC075</strain>
    </source>
</reference>
<evidence type="ECO:0000313" key="3">
    <source>
        <dbReference type="EMBL" id="PXY00895.1"/>
    </source>
</evidence>
<feature type="transmembrane region" description="Helical" evidence="1">
    <location>
        <begin position="64"/>
        <end position="80"/>
    </location>
</feature>
<dbReference type="GO" id="GO:0006506">
    <property type="term" value="P:GPI anchor biosynthetic process"/>
    <property type="evidence" value="ECO:0007669"/>
    <property type="project" value="TreeGrafter"/>
</dbReference>
<dbReference type="Pfam" id="PF03372">
    <property type="entry name" value="Exo_endo_phos"/>
    <property type="match status" value="1"/>
</dbReference>
<gene>
    <name evidence="3" type="ORF">DF185_13440</name>
</gene>
<dbReference type="EMBL" id="QFLI01000005">
    <property type="protein sequence ID" value="PXY00895.1"/>
    <property type="molecule type" value="Genomic_DNA"/>
</dbReference>
<dbReference type="InterPro" id="IPR036691">
    <property type="entry name" value="Endo/exonu/phosph_ase_sf"/>
</dbReference>
<dbReference type="CDD" id="cd09084">
    <property type="entry name" value="EEP-2"/>
    <property type="match status" value="1"/>
</dbReference>
<organism evidence="3 4">
    <name type="scientific">Marinifilum breve</name>
    <dbReference type="NCBI Taxonomy" id="2184082"/>
    <lineage>
        <taxon>Bacteria</taxon>
        <taxon>Pseudomonadati</taxon>
        <taxon>Bacteroidota</taxon>
        <taxon>Bacteroidia</taxon>
        <taxon>Marinilabiliales</taxon>
        <taxon>Marinifilaceae</taxon>
    </lineage>
</organism>
<dbReference type="PANTHER" id="PTHR14859">
    <property type="entry name" value="CALCOFLUOR WHITE HYPERSENSITIVE PROTEIN PRECURSOR"/>
    <property type="match status" value="1"/>
</dbReference>
<keyword evidence="1" id="KW-0812">Transmembrane</keyword>
<dbReference type="GO" id="GO:0003824">
    <property type="term" value="F:catalytic activity"/>
    <property type="evidence" value="ECO:0007669"/>
    <property type="project" value="InterPro"/>
</dbReference>
<dbReference type="AlphaFoldDB" id="A0A2V3ZW59"/>
<evidence type="ECO:0000313" key="4">
    <source>
        <dbReference type="Proteomes" id="UP000248079"/>
    </source>
</evidence>
<sequence>MKNFLHKALVAFSLIFSGSLLISYIAPHISPEEFWLPAFWGLAYPYLLLANVVFTIYWMLRRRWSFLIPLIVILIGYGHLQDFIQINRPSSEESKSPSVKLMTYNVRAFDKYEWSKDKKTPNKMVELLKQNKADIYCFQEFHNTRKGLLSLYNLKKVTACKYLFLGKKTNGVAIFSKYPIVRKGEIKFEKGNWCNAIYADIKKNEKIVRVYNLHLESNRLGGRNYAFINKKEFKADEEELKEIKDISFRLQHAFIRRAKQAEIIRGHIAKSPHPTIVCGDFNDTAHSYTYHKIKDGLTDCFREKGLGIGTTYSGDFPSFRIDFVLHDDKMICHNYKRIKKKYSDHFPIITELNFIEK</sequence>
<feature type="domain" description="Endonuclease/exonuclease/phosphatase" evidence="2">
    <location>
        <begin position="102"/>
        <end position="345"/>
    </location>
</feature>
<name>A0A2V3ZW59_9BACT</name>
<accession>A0A2V3ZW59</accession>
<keyword evidence="4" id="KW-1185">Reference proteome</keyword>
<dbReference type="InterPro" id="IPR005135">
    <property type="entry name" value="Endo/exonuclease/phosphatase"/>
</dbReference>
<protein>
    <recommendedName>
        <fullName evidence="2">Endonuclease/exonuclease/phosphatase domain-containing protein</fullName>
    </recommendedName>
</protein>
<dbReference type="Proteomes" id="UP000248079">
    <property type="component" value="Unassembled WGS sequence"/>
</dbReference>